<keyword evidence="2" id="KW-1185">Reference proteome</keyword>
<dbReference type="AlphaFoldDB" id="A0A914V8B6"/>
<sequence>VGRAGGGGGGYAPIGRQPYQTPGMGSRIAPAMNSRAAAQPADYPPRGYGQMDRGYAPAAPHRPYGNPQAQQGGGYGPWTR</sequence>
<accession>A0A914V8B6</accession>
<dbReference type="WBParaSite" id="PSAMB.scaffold16290size1362.g36872.t1">
    <property type="protein sequence ID" value="PSAMB.scaffold16290size1362.g36872.t1"/>
    <property type="gene ID" value="PSAMB.scaffold16290size1362.g36872"/>
</dbReference>
<evidence type="ECO:0000256" key="1">
    <source>
        <dbReference type="SAM" id="MobiDB-lite"/>
    </source>
</evidence>
<reference evidence="3" key="1">
    <citation type="submission" date="2022-11" db="UniProtKB">
        <authorList>
            <consortium name="WormBaseParasite"/>
        </authorList>
    </citation>
    <scope>IDENTIFICATION</scope>
</reference>
<feature type="compositionally biased region" description="Gly residues" evidence="1">
    <location>
        <begin position="1"/>
        <end position="12"/>
    </location>
</feature>
<organism evidence="2 3">
    <name type="scientific">Plectus sambesii</name>
    <dbReference type="NCBI Taxonomy" id="2011161"/>
    <lineage>
        <taxon>Eukaryota</taxon>
        <taxon>Metazoa</taxon>
        <taxon>Ecdysozoa</taxon>
        <taxon>Nematoda</taxon>
        <taxon>Chromadorea</taxon>
        <taxon>Plectida</taxon>
        <taxon>Plectina</taxon>
        <taxon>Plectoidea</taxon>
        <taxon>Plectidae</taxon>
        <taxon>Plectus</taxon>
    </lineage>
</organism>
<proteinExistence type="predicted"/>
<evidence type="ECO:0000313" key="2">
    <source>
        <dbReference type="Proteomes" id="UP000887566"/>
    </source>
</evidence>
<feature type="compositionally biased region" description="Gly residues" evidence="1">
    <location>
        <begin position="71"/>
        <end position="80"/>
    </location>
</feature>
<feature type="region of interest" description="Disordered" evidence="1">
    <location>
        <begin position="1"/>
        <end position="80"/>
    </location>
</feature>
<name>A0A914V8B6_9BILA</name>
<protein>
    <submittedName>
        <fullName evidence="3">Uncharacterized protein</fullName>
    </submittedName>
</protein>
<evidence type="ECO:0000313" key="3">
    <source>
        <dbReference type="WBParaSite" id="PSAMB.scaffold16290size1362.g36872.t1"/>
    </source>
</evidence>
<dbReference type="Proteomes" id="UP000887566">
    <property type="component" value="Unplaced"/>
</dbReference>